<dbReference type="AlphaFoldDB" id="A0A0G4H739"/>
<organism evidence="2">
    <name type="scientific">Chromera velia CCMP2878</name>
    <dbReference type="NCBI Taxonomy" id="1169474"/>
    <lineage>
        <taxon>Eukaryota</taxon>
        <taxon>Sar</taxon>
        <taxon>Alveolata</taxon>
        <taxon>Colpodellida</taxon>
        <taxon>Chromeraceae</taxon>
        <taxon>Chromera</taxon>
    </lineage>
</organism>
<protein>
    <submittedName>
        <fullName evidence="2">Uncharacterized protein</fullName>
    </submittedName>
</protein>
<accession>A0A0G4H739</accession>
<gene>
    <name evidence="2" type="ORF">Cvel_24905</name>
</gene>
<evidence type="ECO:0000256" key="1">
    <source>
        <dbReference type="SAM" id="MobiDB-lite"/>
    </source>
</evidence>
<reference evidence="2" key="1">
    <citation type="submission" date="2014-11" db="EMBL/GenBank/DDBJ databases">
        <authorList>
            <person name="Otto D Thomas"/>
            <person name="Naeem Raeece"/>
        </authorList>
    </citation>
    <scope>NUCLEOTIDE SEQUENCE</scope>
</reference>
<feature type="compositionally biased region" description="Gly residues" evidence="1">
    <location>
        <begin position="57"/>
        <end position="71"/>
    </location>
</feature>
<sequence length="485" mass="52939">MVRYPAFDRFTTEDMLYDWDILDVNYERLQYAPDPERRKATTTFPVTVEQFQKGKGKGNGGAADSAGGGAAAAGPSGRINLKPKEAAADANAEKAGGKLPSPEKVITPGEEGYQPLYIHLQHKGLVVGPGAAQRVAELTNSGCLAAQKQDGSNTNSNSKPWGGGEGMEFSVSFVVMRSFCSGKRLGVSLASCSLCGGEGLGAYIWPAETGTVCVWEGSVSEEAGRGGERAAVCLNWMMFRLGAVRVFLGQSHLWWLLELAVQEGVAVDTKQAELTDEKGEGLERAQTREVDVILRALVYDNRLPVESWPDVVQLAVERYNRRLGRGNISPAEHRYELAALSVTTKYCTSPGPSVCPAVFAASATATETYSNARTHIPIRICDLKGFEDQAQHQAGREKELGKFEVYGVKESIPLDTVPPSAHHTAIPLIWRESDTLKLIFKSRLYTNGSPRFDRRSDIRISRLQRHNSPMGSPHCAVYRFCLSQI</sequence>
<name>A0A0G4H739_9ALVE</name>
<dbReference type="VEuPathDB" id="CryptoDB:Cvel_24905"/>
<evidence type="ECO:0000313" key="2">
    <source>
        <dbReference type="EMBL" id="CEM39527.1"/>
    </source>
</evidence>
<feature type="region of interest" description="Disordered" evidence="1">
    <location>
        <begin position="52"/>
        <end position="79"/>
    </location>
</feature>
<dbReference type="EMBL" id="CDMZ01001935">
    <property type="protein sequence ID" value="CEM39527.1"/>
    <property type="molecule type" value="Genomic_DNA"/>
</dbReference>
<proteinExistence type="predicted"/>